<evidence type="ECO:0000313" key="2">
    <source>
        <dbReference type="EMBL" id="QLG74113.1"/>
    </source>
</evidence>
<evidence type="ECO:0000256" key="1">
    <source>
        <dbReference type="SAM" id="Phobius"/>
    </source>
</evidence>
<evidence type="ECO:0000313" key="3">
    <source>
        <dbReference type="Proteomes" id="UP000509704"/>
    </source>
</evidence>
<name>A0A7H9B6I6_ZYGMR</name>
<keyword evidence="1" id="KW-1133">Transmembrane helix</keyword>
<reference evidence="2 3" key="1">
    <citation type="submission" date="2020-07" db="EMBL/GenBank/DDBJ databases">
        <title>The yeast mating-type switching endonuclease HO is a domesticated member of an unorthodox homing genetic element family.</title>
        <authorList>
            <person name="Coughlan A.Y."/>
            <person name="Lombardi L."/>
            <person name="Braun-Galleani S."/>
            <person name="Martos A.R."/>
            <person name="Galeote V."/>
            <person name="Bigey F."/>
            <person name="Dequin S."/>
            <person name="Byrne K.P."/>
            <person name="Wolfe K.H."/>
        </authorList>
    </citation>
    <scope>NUCLEOTIDE SEQUENCE [LARGE SCALE GENOMIC DNA]</scope>
    <source>
        <strain evidence="2 3">NRRL Y-6702</strain>
    </source>
</reference>
<feature type="transmembrane region" description="Helical" evidence="1">
    <location>
        <begin position="131"/>
        <end position="155"/>
    </location>
</feature>
<dbReference type="AlphaFoldDB" id="A0A7H9B6I6"/>
<keyword evidence="1" id="KW-0472">Membrane</keyword>
<organism evidence="2 3">
    <name type="scientific">Zygotorulaspora mrakii</name>
    <name type="common">Zygosaccharomyces mrakii</name>
    <dbReference type="NCBI Taxonomy" id="42260"/>
    <lineage>
        <taxon>Eukaryota</taxon>
        <taxon>Fungi</taxon>
        <taxon>Dikarya</taxon>
        <taxon>Ascomycota</taxon>
        <taxon>Saccharomycotina</taxon>
        <taxon>Saccharomycetes</taxon>
        <taxon>Saccharomycetales</taxon>
        <taxon>Saccharomycetaceae</taxon>
        <taxon>Zygotorulaspora</taxon>
    </lineage>
</organism>
<dbReference type="EMBL" id="CP058609">
    <property type="protein sequence ID" value="QLG74113.1"/>
    <property type="molecule type" value="Genomic_DNA"/>
</dbReference>
<accession>A0A7H9B6I6</accession>
<keyword evidence="3" id="KW-1185">Reference proteome</keyword>
<keyword evidence="1" id="KW-0812">Transmembrane</keyword>
<dbReference type="GeneID" id="59237871"/>
<protein>
    <submittedName>
        <fullName evidence="2">Uncharacterized protein</fullName>
    </submittedName>
</protein>
<gene>
    <name evidence="2" type="ORF">HG535_0F06250</name>
</gene>
<sequence length="160" mass="18304">MLFAIKKVGYAGPVASGKRRGPPKRAGGYPSWRTQSLMCSKAPKFCIAVHHFSDIHAYRAFLPQQQPFKLMFRPSAPVYPTFDVGLPHVFIWDNQIDKAPQYPPCWTLQVGWLVRHDEREHDSIFCSLTQAFYFSTLDIILLVFPTTFATLLISLKTRIC</sequence>
<dbReference type="RefSeq" id="XP_037145838.1">
    <property type="nucleotide sequence ID" value="XM_037289943.1"/>
</dbReference>
<dbReference type="KEGG" id="zmk:HG535_0F06250"/>
<proteinExistence type="predicted"/>
<dbReference type="Proteomes" id="UP000509704">
    <property type="component" value="Chromosome 6"/>
</dbReference>